<dbReference type="Proteomes" id="UP001608902">
    <property type="component" value="Unassembled WGS sequence"/>
</dbReference>
<comment type="caution">
    <text evidence="2">The sequence shown here is derived from an EMBL/GenBank/DDBJ whole genome shotgun (WGS) entry which is preliminary data.</text>
</comment>
<evidence type="ECO:0000313" key="3">
    <source>
        <dbReference type="Proteomes" id="UP001608902"/>
    </source>
</evidence>
<dbReference type="EMBL" id="JBGFUD010018095">
    <property type="protein sequence ID" value="MFH4984497.1"/>
    <property type="molecule type" value="Genomic_DNA"/>
</dbReference>
<name>A0ABD6F3R1_9BILA</name>
<sequence length="89" mass="9813">SVTPSSQTEIKNREIQKPNQRPRKTAKPSSPEKISGQRTDKPELNPTIPIFLVSSLHISYVSKHNPDTNIGSKGSTQAYPDQTIDVLTS</sequence>
<gene>
    <name evidence="2" type="ORF">AB6A40_011206</name>
</gene>
<organism evidence="2 3">
    <name type="scientific">Gnathostoma spinigerum</name>
    <dbReference type="NCBI Taxonomy" id="75299"/>
    <lineage>
        <taxon>Eukaryota</taxon>
        <taxon>Metazoa</taxon>
        <taxon>Ecdysozoa</taxon>
        <taxon>Nematoda</taxon>
        <taxon>Chromadorea</taxon>
        <taxon>Rhabditida</taxon>
        <taxon>Spirurina</taxon>
        <taxon>Gnathostomatomorpha</taxon>
        <taxon>Gnathostomatoidea</taxon>
        <taxon>Gnathostomatidae</taxon>
        <taxon>Gnathostoma</taxon>
    </lineage>
</organism>
<evidence type="ECO:0000256" key="1">
    <source>
        <dbReference type="SAM" id="MobiDB-lite"/>
    </source>
</evidence>
<reference evidence="2 3" key="1">
    <citation type="submission" date="2024-08" db="EMBL/GenBank/DDBJ databases">
        <title>Gnathostoma spinigerum genome.</title>
        <authorList>
            <person name="Gonzalez-Bertolin B."/>
            <person name="Monzon S."/>
            <person name="Zaballos A."/>
            <person name="Jimenez P."/>
            <person name="Dekumyoy P."/>
            <person name="Varona S."/>
            <person name="Cuesta I."/>
            <person name="Sumanam S."/>
            <person name="Adisakwattana P."/>
            <person name="Gasser R.B."/>
            <person name="Hernandez-Gonzalez A."/>
            <person name="Young N.D."/>
            <person name="Perteguer M.J."/>
        </authorList>
    </citation>
    <scope>NUCLEOTIDE SEQUENCE [LARGE SCALE GENOMIC DNA]</scope>
    <source>
        <strain evidence="2">AL3</strain>
        <tissue evidence="2">Liver</tissue>
    </source>
</reference>
<feature type="compositionally biased region" description="Polar residues" evidence="1">
    <location>
        <begin position="67"/>
        <end position="89"/>
    </location>
</feature>
<accession>A0ABD6F3R1</accession>
<protein>
    <submittedName>
        <fullName evidence="2">Uncharacterized protein</fullName>
    </submittedName>
</protein>
<feature type="region of interest" description="Disordered" evidence="1">
    <location>
        <begin position="63"/>
        <end position="89"/>
    </location>
</feature>
<evidence type="ECO:0000313" key="2">
    <source>
        <dbReference type="EMBL" id="MFH4984497.1"/>
    </source>
</evidence>
<feature type="non-terminal residue" evidence="2">
    <location>
        <position position="1"/>
    </location>
</feature>
<proteinExistence type="predicted"/>
<keyword evidence="3" id="KW-1185">Reference proteome</keyword>
<feature type="region of interest" description="Disordered" evidence="1">
    <location>
        <begin position="1"/>
        <end position="46"/>
    </location>
</feature>
<dbReference type="AlphaFoldDB" id="A0ABD6F3R1"/>